<dbReference type="NCBIfam" id="NF002270">
    <property type="entry name" value="PRK01202.1"/>
    <property type="match status" value="1"/>
</dbReference>
<dbReference type="InterPro" id="IPR033753">
    <property type="entry name" value="GCV_H/Fam206"/>
</dbReference>
<dbReference type="OrthoDB" id="9796712at2"/>
<feature type="domain" description="Lipoyl-binding" evidence="5">
    <location>
        <begin position="23"/>
        <end position="105"/>
    </location>
</feature>
<evidence type="ECO:0000256" key="1">
    <source>
        <dbReference type="ARBA" id="ARBA00009249"/>
    </source>
</evidence>
<dbReference type="InterPro" id="IPR000089">
    <property type="entry name" value="Biotin_lipoyl"/>
</dbReference>
<comment type="similarity">
    <text evidence="1 3">Belongs to the GcvH family.</text>
</comment>
<evidence type="ECO:0000256" key="3">
    <source>
        <dbReference type="HAMAP-Rule" id="MF_00272"/>
    </source>
</evidence>
<gene>
    <name evidence="3" type="primary">gcvH</name>
    <name evidence="6" type="ORF">SAMN04488098_10623</name>
</gene>
<dbReference type="PANTHER" id="PTHR11715:SF3">
    <property type="entry name" value="GLYCINE CLEAVAGE SYSTEM H PROTEIN-RELATED"/>
    <property type="match status" value="1"/>
</dbReference>
<comment type="cofactor">
    <cofactor evidence="3">
        <name>(R)-lipoate</name>
        <dbReference type="ChEBI" id="CHEBI:83088"/>
    </cofactor>
    <text evidence="3">Binds 1 lipoyl cofactor covalently.</text>
</comment>
<comment type="function">
    <text evidence="3">The glycine cleavage system catalyzes the degradation of glycine. The H protein shuttles the methylamine group of glycine from the P protein to the T protein.</text>
</comment>
<protein>
    <recommendedName>
        <fullName evidence="3">Glycine cleavage system H protein</fullName>
    </recommendedName>
</protein>
<feature type="modified residue" description="N6-lipoyllysine" evidence="3 4">
    <location>
        <position position="64"/>
    </location>
</feature>
<evidence type="ECO:0000259" key="5">
    <source>
        <dbReference type="PROSITE" id="PS50968"/>
    </source>
</evidence>
<dbReference type="PROSITE" id="PS50968">
    <property type="entry name" value="BIOTINYL_LIPOYL"/>
    <property type="match status" value="1"/>
</dbReference>
<dbReference type="AlphaFoldDB" id="A0A1G9EKD9"/>
<dbReference type="NCBIfam" id="TIGR00527">
    <property type="entry name" value="gcvH"/>
    <property type="match status" value="1"/>
</dbReference>
<keyword evidence="7" id="KW-1185">Reference proteome</keyword>
<dbReference type="InterPro" id="IPR002930">
    <property type="entry name" value="GCV_H"/>
</dbReference>
<evidence type="ECO:0000313" key="7">
    <source>
        <dbReference type="Proteomes" id="UP000199433"/>
    </source>
</evidence>
<evidence type="ECO:0000256" key="2">
    <source>
        <dbReference type="ARBA" id="ARBA00022823"/>
    </source>
</evidence>
<dbReference type="STRING" id="426701.SAMN04488098_10623"/>
<dbReference type="InterPro" id="IPR011053">
    <property type="entry name" value="Single_hybrid_motif"/>
</dbReference>
<dbReference type="Gene3D" id="2.40.50.100">
    <property type="match status" value="1"/>
</dbReference>
<reference evidence="7" key="1">
    <citation type="submission" date="2016-10" db="EMBL/GenBank/DDBJ databases">
        <authorList>
            <person name="Varghese N."/>
            <person name="Submissions S."/>
        </authorList>
    </citation>
    <scope>NUCLEOTIDE SEQUENCE [LARGE SCALE GENOMIC DNA]</scope>
    <source>
        <strain evidence="7">DSM 19181</strain>
    </source>
</reference>
<dbReference type="PANTHER" id="PTHR11715">
    <property type="entry name" value="GLYCINE CLEAVAGE SYSTEM H PROTEIN"/>
    <property type="match status" value="1"/>
</dbReference>
<dbReference type="GO" id="GO:0009249">
    <property type="term" value="P:protein lipoylation"/>
    <property type="evidence" value="ECO:0007669"/>
    <property type="project" value="TreeGrafter"/>
</dbReference>
<evidence type="ECO:0000256" key="4">
    <source>
        <dbReference type="PIRSR" id="PIRSR617453-50"/>
    </source>
</evidence>
<dbReference type="SUPFAM" id="SSF51230">
    <property type="entry name" value="Single hybrid motif"/>
    <property type="match status" value="1"/>
</dbReference>
<dbReference type="Proteomes" id="UP000199433">
    <property type="component" value="Unassembled WGS sequence"/>
</dbReference>
<dbReference type="CDD" id="cd06848">
    <property type="entry name" value="GCS_H"/>
    <property type="match status" value="1"/>
</dbReference>
<name>A0A1G9EKD9_9LACT</name>
<dbReference type="GO" id="GO:0005829">
    <property type="term" value="C:cytosol"/>
    <property type="evidence" value="ECO:0007669"/>
    <property type="project" value="TreeGrafter"/>
</dbReference>
<dbReference type="InterPro" id="IPR017453">
    <property type="entry name" value="GCV_H_sub"/>
</dbReference>
<organism evidence="6 7">
    <name type="scientific">Alkalibacterium thalassium</name>
    <dbReference type="NCBI Taxonomy" id="426701"/>
    <lineage>
        <taxon>Bacteria</taxon>
        <taxon>Bacillati</taxon>
        <taxon>Bacillota</taxon>
        <taxon>Bacilli</taxon>
        <taxon>Lactobacillales</taxon>
        <taxon>Carnobacteriaceae</taxon>
        <taxon>Alkalibacterium</taxon>
    </lineage>
</organism>
<dbReference type="GO" id="GO:0019464">
    <property type="term" value="P:glycine decarboxylation via glycine cleavage system"/>
    <property type="evidence" value="ECO:0007669"/>
    <property type="project" value="UniProtKB-UniRule"/>
</dbReference>
<dbReference type="HAMAP" id="MF_00272">
    <property type="entry name" value="GcvH"/>
    <property type="match status" value="1"/>
</dbReference>
<dbReference type="EMBL" id="FNFK01000062">
    <property type="protein sequence ID" value="SDK76569.1"/>
    <property type="molecule type" value="Genomic_DNA"/>
</dbReference>
<sequence length="128" mass="14260">MTDKARLYFTEEHEWIELINDDYVRVGISDYAVEQLGDIVFVELPELSAELEAEDEFATVESVKSTSEIYSPVKGTVSKINSALEDEPEKLNEAPFGEGWLVEIQSSEPVDVSGLMDASAYDEYVSGL</sequence>
<proteinExistence type="inferred from homology"/>
<comment type="subunit">
    <text evidence="3">The glycine cleavage system is composed of four proteins: P, T, L and H.</text>
</comment>
<accession>A0A1G9EKD9</accession>
<keyword evidence="2 3" id="KW-0450">Lipoyl</keyword>
<evidence type="ECO:0000313" key="6">
    <source>
        <dbReference type="EMBL" id="SDK76569.1"/>
    </source>
</evidence>
<dbReference type="RefSeq" id="WP_091268565.1">
    <property type="nucleotide sequence ID" value="NZ_FNFK01000062.1"/>
</dbReference>
<dbReference type="Pfam" id="PF01597">
    <property type="entry name" value="GCV_H"/>
    <property type="match status" value="1"/>
</dbReference>
<dbReference type="GO" id="GO:0005960">
    <property type="term" value="C:glycine cleavage complex"/>
    <property type="evidence" value="ECO:0007669"/>
    <property type="project" value="InterPro"/>
</dbReference>